<comment type="caution">
    <text evidence="2">The sequence shown here is derived from an EMBL/GenBank/DDBJ whole genome shotgun (WGS) entry which is preliminary data.</text>
</comment>
<reference evidence="3" key="1">
    <citation type="submission" date="2017-05" db="EMBL/GenBank/DDBJ databases">
        <authorList>
            <person name="Lin X.B."/>
            <person name="Stothard P."/>
            <person name="Tasseva G."/>
            <person name="Walter J."/>
        </authorList>
    </citation>
    <scope>NUCLEOTIDE SEQUENCE [LARGE SCALE GENOMIC DNA]</scope>
    <source>
        <strain evidence="3">103v</strain>
    </source>
</reference>
<dbReference type="Pfam" id="PF15919">
    <property type="entry name" value="HicB_lk_antitox"/>
    <property type="match status" value="1"/>
</dbReference>
<gene>
    <name evidence="2" type="ORF">CBG21_08190</name>
</gene>
<organism evidence="2 3">
    <name type="scientific">Limosilactobacillus reuteri</name>
    <name type="common">Lactobacillus reuteri</name>
    <dbReference type="NCBI Taxonomy" id="1598"/>
    <lineage>
        <taxon>Bacteria</taxon>
        <taxon>Bacillati</taxon>
        <taxon>Bacillota</taxon>
        <taxon>Bacilli</taxon>
        <taxon>Lactobacillales</taxon>
        <taxon>Lactobacillaceae</taxon>
        <taxon>Limosilactobacillus</taxon>
    </lineage>
</organism>
<feature type="domain" description="HicB-like antitoxin of toxin-antitoxin system" evidence="1">
    <location>
        <begin position="8"/>
        <end position="113"/>
    </location>
</feature>
<name>A0A256VG80_LIMRT</name>
<evidence type="ECO:0000259" key="1">
    <source>
        <dbReference type="Pfam" id="PF15919"/>
    </source>
</evidence>
<dbReference type="SUPFAM" id="SSF143100">
    <property type="entry name" value="TTHA1013/TTHA0281-like"/>
    <property type="match status" value="1"/>
</dbReference>
<dbReference type="InterPro" id="IPR031807">
    <property type="entry name" value="HicB-like"/>
</dbReference>
<proteinExistence type="predicted"/>
<reference evidence="2 3" key="2">
    <citation type="submission" date="2017-09" db="EMBL/GenBank/DDBJ databases">
        <title>Tripartite evolution among Lactobacillus johnsonii, Lactobacillus taiwanensis, Lactobacillus reuteri and their rodent host.</title>
        <authorList>
            <person name="Wang T."/>
            <person name="Knowles S."/>
            <person name="Cheng C."/>
        </authorList>
    </citation>
    <scope>NUCLEOTIDE SEQUENCE [LARGE SCALE GENOMIC DNA]</scope>
    <source>
        <strain evidence="2 3">103v</strain>
    </source>
</reference>
<dbReference type="Gene3D" id="3.30.160.250">
    <property type="match status" value="1"/>
</dbReference>
<accession>A0A256VG80</accession>
<dbReference type="EMBL" id="NGQC01000054">
    <property type="protein sequence ID" value="OYT02591.1"/>
    <property type="molecule type" value="Genomic_DNA"/>
</dbReference>
<sequence length="131" mass="14511">MKNKKIVYPAILNDEYNKNGEYTVTFPDVPAAISQGLNLADALINGAEALGLALYGEKEFPIPTSIEEIKKENPKKIVNYIAVDMNDIKKHVVLPTVKKNTTLPGELAKRAEEAGINFSQTLREALEEKLK</sequence>
<protein>
    <submittedName>
        <fullName evidence="2">HicB family protein</fullName>
    </submittedName>
</protein>
<evidence type="ECO:0000313" key="2">
    <source>
        <dbReference type="EMBL" id="OYT02591.1"/>
    </source>
</evidence>
<dbReference type="Proteomes" id="UP000216122">
    <property type="component" value="Unassembled WGS sequence"/>
</dbReference>
<dbReference type="InterPro" id="IPR035069">
    <property type="entry name" value="TTHA1013/TTHA0281-like"/>
</dbReference>
<dbReference type="AlphaFoldDB" id="A0A256VG80"/>
<evidence type="ECO:0000313" key="3">
    <source>
        <dbReference type="Proteomes" id="UP000216122"/>
    </source>
</evidence>